<evidence type="ECO:0000256" key="2">
    <source>
        <dbReference type="SAM" id="MobiDB-lite"/>
    </source>
</evidence>
<name>A0A3Q0QUG6_AMPCI</name>
<dbReference type="Ensembl" id="ENSACIT00000001157.1">
    <property type="protein sequence ID" value="ENSACIP00000001105.1"/>
    <property type="gene ID" value="ENSACIG00000000935.1"/>
</dbReference>
<dbReference type="GeneTree" id="ENSGT00940000156057"/>
<evidence type="ECO:0000256" key="1">
    <source>
        <dbReference type="SAM" id="Coils"/>
    </source>
</evidence>
<protein>
    <recommendedName>
        <fullName evidence="3">BMERB domain-containing protein</fullName>
    </recommendedName>
</protein>
<dbReference type="STRING" id="61819.ENSACIP00000001105"/>
<dbReference type="AlphaFoldDB" id="A0A3Q0QUG6"/>
<feature type="region of interest" description="Disordered" evidence="2">
    <location>
        <begin position="207"/>
        <end position="239"/>
    </location>
</feature>
<feature type="domain" description="BMERB" evidence="3">
    <location>
        <begin position="55"/>
        <end position="192"/>
    </location>
</feature>
<dbReference type="SMART" id="SM01203">
    <property type="entry name" value="DUF3585"/>
    <property type="match status" value="1"/>
</dbReference>
<reference evidence="4" key="2">
    <citation type="submission" date="2025-09" db="UniProtKB">
        <authorList>
            <consortium name="Ensembl"/>
        </authorList>
    </citation>
    <scope>IDENTIFICATION</scope>
</reference>
<organism evidence="4 5">
    <name type="scientific">Amphilophus citrinellus</name>
    <name type="common">Midas cichlid</name>
    <name type="synonym">Cichlasoma citrinellum</name>
    <dbReference type="NCBI Taxonomy" id="61819"/>
    <lineage>
        <taxon>Eukaryota</taxon>
        <taxon>Metazoa</taxon>
        <taxon>Chordata</taxon>
        <taxon>Craniata</taxon>
        <taxon>Vertebrata</taxon>
        <taxon>Euteleostomi</taxon>
        <taxon>Actinopterygii</taxon>
        <taxon>Neopterygii</taxon>
        <taxon>Teleostei</taxon>
        <taxon>Neoteleostei</taxon>
        <taxon>Acanthomorphata</taxon>
        <taxon>Ovalentaria</taxon>
        <taxon>Cichlomorphae</taxon>
        <taxon>Cichliformes</taxon>
        <taxon>Cichlidae</taxon>
        <taxon>New World cichlids</taxon>
        <taxon>Cichlasomatinae</taxon>
        <taxon>Heroini</taxon>
        <taxon>Amphilophus</taxon>
    </lineage>
</organism>
<proteinExistence type="predicted"/>
<sequence>MGFLTIFQIIFSFHFQPSSREDPLDQNPTISKSKTFQDLSSCRGSAPGHGFPLIKRKVQTDQCASTEELQVQMRQVDQHLDALEEKGVQLERNLRACKHEEEQMLMEWFSLIHERHVLKCHDTELVYLTKQKKLEDRQADVEYDLRCLFNKPEKNWSQEDRDKEKNLMDELVTIIERRNQIISSLDQDRQRYFGGWGAIKYKEGLKEPRKPKRDFKPTKVLKMLNHKEESTKDSVDKKS</sequence>
<evidence type="ECO:0000313" key="5">
    <source>
        <dbReference type="Proteomes" id="UP000261340"/>
    </source>
</evidence>
<feature type="compositionally biased region" description="Basic and acidic residues" evidence="2">
    <location>
        <begin position="225"/>
        <end position="239"/>
    </location>
</feature>
<dbReference type="PANTHER" id="PTHR23167:SF89">
    <property type="entry name" value="MICAL-LIKE PROTEIN 1"/>
    <property type="match status" value="1"/>
</dbReference>
<dbReference type="OMA" id="NIRECRM"/>
<accession>A0A3Q0QUG6</accession>
<keyword evidence="1" id="KW-0175">Coiled coil</keyword>
<dbReference type="Proteomes" id="UP000261340">
    <property type="component" value="Unplaced"/>
</dbReference>
<dbReference type="PANTHER" id="PTHR23167">
    <property type="entry name" value="CALPONIN HOMOLOGY DOMAIN-CONTAINING PROTEIN DDB_G0272472-RELATED"/>
    <property type="match status" value="1"/>
</dbReference>
<evidence type="ECO:0000259" key="3">
    <source>
        <dbReference type="PROSITE" id="PS51848"/>
    </source>
</evidence>
<dbReference type="Pfam" id="PF12130">
    <property type="entry name" value="bMERB_dom"/>
    <property type="match status" value="1"/>
</dbReference>
<feature type="coiled-coil region" evidence="1">
    <location>
        <begin position="66"/>
        <end position="100"/>
    </location>
</feature>
<dbReference type="InterPro" id="IPR050540">
    <property type="entry name" value="F-actin_Monoox_Mical"/>
</dbReference>
<keyword evidence="5" id="KW-1185">Reference proteome</keyword>
<dbReference type="InterPro" id="IPR022735">
    <property type="entry name" value="bMERB_dom"/>
</dbReference>
<dbReference type="PROSITE" id="PS51848">
    <property type="entry name" value="BMERB"/>
    <property type="match status" value="1"/>
</dbReference>
<reference evidence="4" key="1">
    <citation type="submission" date="2025-08" db="UniProtKB">
        <authorList>
            <consortium name="Ensembl"/>
        </authorList>
    </citation>
    <scope>IDENTIFICATION</scope>
</reference>
<evidence type="ECO:0000313" key="4">
    <source>
        <dbReference type="Ensembl" id="ENSACIP00000001105.1"/>
    </source>
</evidence>